<dbReference type="PANTHER" id="PTHR34202">
    <property type="entry name" value="UPF0548 PROTEIN"/>
    <property type="match status" value="1"/>
</dbReference>
<dbReference type="Pfam" id="PF09348">
    <property type="entry name" value="DUF1990"/>
    <property type="match status" value="2"/>
</dbReference>
<dbReference type="InterPro" id="IPR018960">
    <property type="entry name" value="DUF1990"/>
</dbReference>
<dbReference type="AlphaFoldDB" id="A0A2V1HNM5"/>
<dbReference type="InterPro" id="IPR014457">
    <property type="entry name" value="UCP010260"/>
</dbReference>
<name>A0A2V1HNM5_9MICO</name>
<dbReference type="OrthoDB" id="120660at2"/>
<evidence type="ECO:0000313" key="2">
    <source>
        <dbReference type="EMBL" id="PVZ94105.1"/>
    </source>
</evidence>
<reference evidence="2 3" key="1">
    <citation type="submission" date="2018-05" db="EMBL/GenBank/DDBJ databases">
        <title>Amnibacterium sp. M8JJ-5, whole genome shotgun sequence.</title>
        <authorList>
            <person name="Tuo L."/>
        </authorList>
    </citation>
    <scope>NUCLEOTIDE SEQUENCE [LARGE SCALE GENOMIC DNA]</scope>
    <source>
        <strain evidence="2 3">M8JJ-5</strain>
    </source>
</reference>
<dbReference type="EMBL" id="QEOP01000002">
    <property type="protein sequence ID" value="PVZ94105.1"/>
    <property type="molecule type" value="Genomic_DNA"/>
</dbReference>
<dbReference type="RefSeq" id="WP_116756619.1">
    <property type="nucleotide sequence ID" value="NZ_JBHUEX010000001.1"/>
</dbReference>
<dbReference type="Proteomes" id="UP000244893">
    <property type="component" value="Unassembled WGS sequence"/>
</dbReference>
<keyword evidence="3" id="KW-1185">Reference proteome</keyword>
<comment type="caution">
    <text evidence="2">The sequence shown here is derived from an EMBL/GenBank/DDBJ whole genome shotgun (WGS) entry which is preliminary data.</text>
</comment>
<organism evidence="2 3">
    <name type="scientific">Amnibacterium flavum</name>
    <dbReference type="NCBI Taxonomy" id="2173173"/>
    <lineage>
        <taxon>Bacteria</taxon>
        <taxon>Bacillati</taxon>
        <taxon>Actinomycetota</taxon>
        <taxon>Actinomycetes</taxon>
        <taxon>Micrococcales</taxon>
        <taxon>Microbacteriaceae</taxon>
        <taxon>Amnibacterium</taxon>
    </lineage>
</organism>
<proteinExistence type="predicted"/>
<feature type="domain" description="DUF1990" evidence="1">
    <location>
        <begin position="18"/>
        <end position="84"/>
    </location>
</feature>
<evidence type="ECO:0000313" key="3">
    <source>
        <dbReference type="Proteomes" id="UP000244893"/>
    </source>
</evidence>
<protein>
    <submittedName>
        <fullName evidence="2">DUF1990 domain-containing protein</fullName>
    </submittedName>
</protein>
<accession>A0A2V1HNM5</accession>
<dbReference type="PIRSF" id="PIRSF010260">
    <property type="entry name" value="UCP010260"/>
    <property type="match status" value="1"/>
</dbReference>
<evidence type="ECO:0000259" key="1">
    <source>
        <dbReference type="Pfam" id="PF09348"/>
    </source>
</evidence>
<sequence>MVTGPMRSGEPRDSSLNYAAIGATQTDEILQYPPKGYRAFQASRKIGSGQERFDSAARLLMTWGVLRGSGVEVLDITPETAEDVYAGVDFDADGRPIGITSIPEEELFAPDGTPYVAAGTTAVTVYSGGPFKVRVPIKVVYVIDEPKRVGYGYGSRVGAPAEFERLMVVELTDDGSVVFTIRAISRVTSWYRRVGFALLRLGQKRYTDKYLTALHPTRSAGS</sequence>
<dbReference type="PANTHER" id="PTHR34202:SF1">
    <property type="entry name" value="UPF0548 PROTEIN"/>
    <property type="match status" value="1"/>
</dbReference>
<feature type="domain" description="DUF1990" evidence="1">
    <location>
        <begin position="113"/>
        <end position="212"/>
    </location>
</feature>
<gene>
    <name evidence="2" type="ORF">DDQ50_10160</name>
</gene>